<evidence type="ECO:0000313" key="3">
    <source>
        <dbReference type="Proteomes" id="UP001279642"/>
    </source>
</evidence>
<dbReference type="Gene3D" id="3.75.10.10">
    <property type="entry name" value="L-arginine/glycine Amidinotransferase, Chain A"/>
    <property type="match status" value="1"/>
</dbReference>
<dbReference type="PANTHER" id="PTHR31377:SF0">
    <property type="entry name" value="AGMATINE DEIMINASE-RELATED"/>
    <property type="match status" value="1"/>
</dbReference>
<gene>
    <name evidence="2" type="ORF">SMD27_22270</name>
</gene>
<dbReference type="EMBL" id="JAXCLW010000011">
    <property type="protein sequence ID" value="MDY0885582.1"/>
    <property type="molecule type" value="Genomic_DNA"/>
</dbReference>
<dbReference type="InterPro" id="IPR007466">
    <property type="entry name" value="Peptidyl-Arg-deiminase_porph"/>
</dbReference>
<dbReference type="RefSeq" id="WP_320510654.1">
    <property type="nucleotide sequence ID" value="NZ_JAXCLW010000011.1"/>
</dbReference>
<dbReference type="Pfam" id="PF04371">
    <property type="entry name" value="PAD_porph"/>
    <property type="match status" value="1"/>
</dbReference>
<proteinExistence type="predicted"/>
<sequence>MSTSPSPFDDGFIMPAEGAAHARCWMAWPSRAETWGEHLDGARDTVAELANTIAQFEPVTIITKPKNVAEVSLLTGQGVNQISLVHDDCWIRDMGPSFLADSHGKIAGLHWGWNAWGHRYEDHDRDAQVATALLTHLKMREYAADLILEGGAIDVDGEGTMIASEAVLLNPNRNPNLSREQIEDILIANLGVRQVIWLGEGLQDDMTGGQVANLARFVRPGMVIALTCSDQADPNHRVLSENLQRLRGMRDAMGRELDIIEIEQPRPQFDAEGRRLALSYVNFYMANDAIIMPAFDDGPQDKRAFDTMAKLFPKREVLQFPVIELAYGGGGIHSICLPQPAGEPAQPR</sequence>
<dbReference type="Proteomes" id="UP001279642">
    <property type="component" value="Unassembled WGS sequence"/>
</dbReference>
<evidence type="ECO:0000313" key="2">
    <source>
        <dbReference type="EMBL" id="MDY0885582.1"/>
    </source>
</evidence>
<protein>
    <submittedName>
        <fullName evidence="2">Agmatine deiminase family protein</fullName>
    </submittedName>
</protein>
<dbReference type="PANTHER" id="PTHR31377">
    <property type="entry name" value="AGMATINE DEIMINASE-RELATED"/>
    <property type="match status" value="1"/>
</dbReference>
<reference evidence="2 3" key="1">
    <citation type="journal article" date="2016" name="Antonie Van Leeuwenhoek">
        <title>Dongia soli sp. nov., isolated from soil from Dokdo, Korea.</title>
        <authorList>
            <person name="Kim D.U."/>
            <person name="Lee H."/>
            <person name="Kim H."/>
            <person name="Kim S.G."/>
            <person name="Ka J.O."/>
        </authorList>
    </citation>
    <scope>NUCLEOTIDE SEQUENCE [LARGE SCALE GENOMIC DNA]</scope>
    <source>
        <strain evidence="2 3">D78</strain>
    </source>
</reference>
<name>A0ABU5EH22_9PROT</name>
<dbReference type="SUPFAM" id="SSF55909">
    <property type="entry name" value="Pentein"/>
    <property type="match status" value="1"/>
</dbReference>
<keyword evidence="3" id="KW-1185">Reference proteome</keyword>
<keyword evidence="1" id="KW-0378">Hydrolase</keyword>
<organism evidence="2 3">
    <name type="scientific">Dongia soli</name>
    <dbReference type="NCBI Taxonomy" id="600628"/>
    <lineage>
        <taxon>Bacteria</taxon>
        <taxon>Pseudomonadati</taxon>
        <taxon>Pseudomonadota</taxon>
        <taxon>Alphaproteobacteria</taxon>
        <taxon>Rhodospirillales</taxon>
        <taxon>Dongiaceae</taxon>
        <taxon>Dongia</taxon>
    </lineage>
</organism>
<accession>A0ABU5EH22</accession>
<comment type="caution">
    <text evidence="2">The sequence shown here is derived from an EMBL/GenBank/DDBJ whole genome shotgun (WGS) entry which is preliminary data.</text>
</comment>
<evidence type="ECO:0000256" key="1">
    <source>
        <dbReference type="ARBA" id="ARBA00022801"/>
    </source>
</evidence>